<dbReference type="OrthoDB" id="6444713at2"/>
<keyword evidence="1" id="KW-0472">Membrane</keyword>
<dbReference type="RefSeq" id="WP_129121427.1">
    <property type="nucleotide sequence ID" value="NZ_PEIB01000004.1"/>
</dbReference>
<keyword evidence="1" id="KW-0812">Transmembrane</keyword>
<evidence type="ECO:0000313" key="2">
    <source>
        <dbReference type="EMBL" id="RXJ74070.1"/>
    </source>
</evidence>
<feature type="transmembrane region" description="Helical" evidence="1">
    <location>
        <begin position="12"/>
        <end position="37"/>
    </location>
</feature>
<dbReference type="InterPro" id="IPR046515">
    <property type="entry name" value="DUF6693"/>
</dbReference>
<keyword evidence="3" id="KW-1185">Reference proteome</keyword>
<dbReference type="Pfam" id="PF20403">
    <property type="entry name" value="DUF6693"/>
    <property type="match status" value="1"/>
</dbReference>
<proteinExistence type="predicted"/>
<dbReference type="AlphaFoldDB" id="A0A4Q0YS85"/>
<comment type="caution">
    <text evidence="2">The sequence shown here is derived from an EMBL/GenBank/DDBJ whole genome shotgun (WGS) entry which is preliminary data.</text>
</comment>
<dbReference type="Proteomes" id="UP000290287">
    <property type="component" value="Unassembled WGS sequence"/>
</dbReference>
<organism evidence="2 3">
    <name type="scientific">Veronia nyctiphanis</name>
    <dbReference type="NCBI Taxonomy" id="1278244"/>
    <lineage>
        <taxon>Bacteria</taxon>
        <taxon>Pseudomonadati</taxon>
        <taxon>Pseudomonadota</taxon>
        <taxon>Gammaproteobacteria</taxon>
        <taxon>Vibrionales</taxon>
        <taxon>Vibrionaceae</taxon>
        <taxon>Veronia</taxon>
    </lineage>
</organism>
<keyword evidence="1" id="KW-1133">Transmembrane helix</keyword>
<name>A0A4Q0YS85_9GAMM</name>
<accession>A0A4Q0YS85</accession>
<gene>
    <name evidence="2" type="ORF">CS022_05360</name>
</gene>
<dbReference type="EMBL" id="PEIB01000004">
    <property type="protein sequence ID" value="RXJ74070.1"/>
    <property type="molecule type" value="Genomic_DNA"/>
</dbReference>
<protein>
    <submittedName>
        <fullName evidence="2">Uncharacterized protein</fullName>
    </submittedName>
</protein>
<feature type="transmembrane region" description="Helical" evidence="1">
    <location>
        <begin position="71"/>
        <end position="91"/>
    </location>
</feature>
<reference evidence="2 3" key="1">
    <citation type="submission" date="2017-10" db="EMBL/GenBank/DDBJ databases">
        <title>Nyctiphanis sp. nov., isolated from the stomach of the euphausiid Nyctiphanes simplex (Hansen, 1911) in the Gulf of California.</title>
        <authorList>
            <person name="Gomez-Gil B."/>
            <person name="Aguilar-Mendez M."/>
            <person name="Lopez-Cortes A."/>
            <person name="Gomez-Gutierrez J."/>
            <person name="Roque A."/>
            <person name="Lang E."/>
            <person name="Gonzalez-Castillo A."/>
        </authorList>
    </citation>
    <scope>NUCLEOTIDE SEQUENCE [LARGE SCALE GENOMIC DNA]</scope>
    <source>
        <strain evidence="2 3">CAIM 600</strain>
    </source>
</reference>
<evidence type="ECO:0000313" key="3">
    <source>
        <dbReference type="Proteomes" id="UP000290287"/>
    </source>
</evidence>
<sequence>MFINAEIRVRDITLHLVIWLMLTILTLGLAFFVYPYAFAKFIIDRSSIVQPDGSEKPLYCDVDIFSNIGHAVVWLVITIITLGLGYFFYFYRVWNYSLNNTKILPSSGT</sequence>
<evidence type="ECO:0000256" key="1">
    <source>
        <dbReference type="SAM" id="Phobius"/>
    </source>
</evidence>